<sequence length="188" mass="20806">MLLLLSSSVIALVEYLIETPLYRHHKIRVDPGTLDAIPDAEPINEDEIEATAEVADPDDPVQCVSAMHAVIHTVVFDDAAVDSILLVGGTHYLAIAPGEGQVPVSLLYDEHAEELFPRIYFGHPRKITSPQATPFSKATSEIRRSHRRGVEPAHILYMAMKVIRFNFVEKAVTSRTNDVTRAPSLDNN</sequence>
<evidence type="ECO:0000313" key="1">
    <source>
        <dbReference type="EMBL" id="KAH6928749.1"/>
    </source>
</evidence>
<protein>
    <submittedName>
        <fullName evidence="1">Uncharacterized protein</fullName>
    </submittedName>
</protein>
<organism evidence="1 2">
    <name type="scientific">Hyalomma asiaticum</name>
    <name type="common">Tick</name>
    <dbReference type="NCBI Taxonomy" id="266040"/>
    <lineage>
        <taxon>Eukaryota</taxon>
        <taxon>Metazoa</taxon>
        <taxon>Ecdysozoa</taxon>
        <taxon>Arthropoda</taxon>
        <taxon>Chelicerata</taxon>
        <taxon>Arachnida</taxon>
        <taxon>Acari</taxon>
        <taxon>Parasitiformes</taxon>
        <taxon>Ixodida</taxon>
        <taxon>Ixodoidea</taxon>
        <taxon>Ixodidae</taxon>
        <taxon>Hyalomminae</taxon>
        <taxon>Hyalomma</taxon>
    </lineage>
</organism>
<dbReference type="EMBL" id="CM023486">
    <property type="protein sequence ID" value="KAH6928749.1"/>
    <property type="molecule type" value="Genomic_DNA"/>
</dbReference>
<comment type="caution">
    <text evidence="1">The sequence shown here is derived from an EMBL/GenBank/DDBJ whole genome shotgun (WGS) entry which is preliminary data.</text>
</comment>
<dbReference type="Proteomes" id="UP000821845">
    <property type="component" value="Chromosome 6"/>
</dbReference>
<accession>A0ACB7S7M8</accession>
<name>A0ACB7S7M8_HYAAI</name>
<gene>
    <name evidence="1" type="ORF">HPB50_019232</name>
</gene>
<keyword evidence="2" id="KW-1185">Reference proteome</keyword>
<evidence type="ECO:0000313" key="2">
    <source>
        <dbReference type="Proteomes" id="UP000821845"/>
    </source>
</evidence>
<proteinExistence type="predicted"/>
<reference evidence="1" key="1">
    <citation type="submission" date="2020-05" db="EMBL/GenBank/DDBJ databases">
        <title>Large-scale comparative analyses of tick genomes elucidate their genetic diversity and vector capacities.</title>
        <authorList>
            <person name="Jia N."/>
            <person name="Wang J."/>
            <person name="Shi W."/>
            <person name="Du L."/>
            <person name="Sun Y."/>
            <person name="Zhan W."/>
            <person name="Jiang J."/>
            <person name="Wang Q."/>
            <person name="Zhang B."/>
            <person name="Ji P."/>
            <person name="Sakyi L.B."/>
            <person name="Cui X."/>
            <person name="Yuan T."/>
            <person name="Jiang B."/>
            <person name="Yang W."/>
            <person name="Lam T.T.-Y."/>
            <person name="Chang Q."/>
            <person name="Ding S."/>
            <person name="Wang X."/>
            <person name="Zhu J."/>
            <person name="Ruan X."/>
            <person name="Zhao L."/>
            <person name="Wei J."/>
            <person name="Que T."/>
            <person name="Du C."/>
            <person name="Cheng J."/>
            <person name="Dai P."/>
            <person name="Han X."/>
            <person name="Huang E."/>
            <person name="Gao Y."/>
            <person name="Liu J."/>
            <person name="Shao H."/>
            <person name="Ye R."/>
            <person name="Li L."/>
            <person name="Wei W."/>
            <person name="Wang X."/>
            <person name="Wang C."/>
            <person name="Yang T."/>
            <person name="Huo Q."/>
            <person name="Li W."/>
            <person name="Guo W."/>
            <person name="Chen H."/>
            <person name="Zhou L."/>
            <person name="Ni X."/>
            <person name="Tian J."/>
            <person name="Zhou Y."/>
            <person name="Sheng Y."/>
            <person name="Liu T."/>
            <person name="Pan Y."/>
            <person name="Xia L."/>
            <person name="Li J."/>
            <person name="Zhao F."/>
            <person name="Cao W."/>
        </authorList>
    </citation>
    <scope>NUCLEOTIDE SEQUENCE</scope>
    <source>
        <strain evidence="1">Hyas-2018</strain>
    </source>
</reference>